<dbReference type="EMBL" id="JASBWT010000005">
    <property type="protein sequence ID" value="KAJ9104582.1"/>
    <property type="molecule type" value="Genomic_DNA"/>
</dbReference>
<accession>A0ACC2W1S0</accession>
<dbReference type="Proteomes" id="UP001227268">
    <property type="component" value="Unassembled WGS sequence"/>
</dbReference>
<evidence type="ECO:0000313" key="1">
    <source>
        <dbReference type="EMBL" id="KAJ9104582.1"/>
    </source>
</evidence>
<protein>
    <submittedName>
        <fullName evidence="1">Uncharacterized protein</fullName>
    </submittedName>
</protein>
<name>A0ACC2W1S0_9TREE</name>
<proteinExistence type="predicted"/>
<reference evidence="1" key="1">
    <citation type="submission" date="2023-04" db="EMBL/GenBank/DDBJ databases">
        <title>Draft Genome sequencing of Naganishia species isolated from polar environments using Oxford Nanopore Technology.</title>
        <authorList>
            <person name="Leo P."/>
            <person name="Venkateswaran K."/>
        </authorList>
    </citation>
    <scope>NUCLEOTIDE SEQUENCE</scope>
    <source>
        <strain evidence="1">MNA-CCFEE 5423</strain>
    </source>
</reference>
<organism evidence="1 2">
    <name type="scientific">Naganishia friedmannii</name>
    <dbReference type="NCBI Taxonomy" id="89922"/>
    <lineage>
        <taxon>Eukaryota</taxon>
        <taxon>Fungi</taxon>
        <taxon>Dikarya</taxon>
        <taxon>Basidiomycota</taxon>
        <taxon>Agaricomycotina</taxon>
        <taxon>Tremellomycetes</taxon>
        <taxon>Filobasidiales</taxon>
        <taxon>Filobasidiaceae</taxon>
        <taxon>Naganishia</taxon>
    </lineage>
</organism>
<sequence length="152" mass="15777">MHPRKSMAASAPTFVGGQQVGISSSSSSNTPGDHSPASPTDEDGRAGGAETSFFEQERDKLVEEIARGFEDVLSSANVLNRKLEEVFGVGKEFQTVANLWGDDPSFDSAIPNPHPSFGISSGGINAQQQQLRTSQGVPGTGGATFGPPSTAL</sequence>
<comment type="caution">
    <text evidence="1">The sequence shown here is derived from an EMBL/GenBank/DDBJ whole genome shotgun (WGS) entry which is preliminary data.</text>
</comment>
<keyword evidence="2" id="KW-1185">Reference proteome</keyword>
<evidence type="ECO:0000313" key="2">
    <source>
        <dbReference type="Proteomes" id="UP001227268"/>
    </source>
</evidence>
<gene>
    <name evidence="1" type="ORF">QFC21_002080</name>
</gene>